<protein>
    <submittedName>
        <fullName evidence="2">Integrase zinc binding domain</fullName>
    </submittedName>
</protein>
<evidence type="ECO:0000313" key="2">
    <source>
        <dbReference type="EMBL" id="KAF4147750.1"/>
    </source>
</evidence>
<dbReference type="AlphaFoldDB" id="A0A8S9V456"/>
<dbReference type="Gene3D" id="1.10.340.70">
    <property type="match status" value="1"/>
</dbReference>
<proteinExistence type="predicted"/>
<comment type="caution">
    <text evidence="2">The sequence shown here is derived from an EMBL/GenBank/DDBJ whole genome shotgun (WGS) entry which is preliminary data.</text>
</comment>
<accession>A0A8S9V456</accession>
<feature type="domain" description="Integrase zinc-binding" evidence="1">
    <location>
        <begin position="81"/>
        <end position="122"/>
    </location>
</feature>
<dbReference type="Pfam" id="PF17921">
    <property type="entry name" value="Integrase_H2C2"/>
    <property type="match status" value="1"/>
</dbReference>
<gene>
    <name evidence="2" type="ORF">GN958_ATG03105</name>
</gene>
<dbReference type="InterPro" id="IPR041588">
    <property type="entry name" value="Integrase_H2C2"/>
</dbReference>
<reference evidence="2" key="1">
    <citation type="submission" date="2020-03" db="EMBL/GenBank/DDBJ databases">
        <title>Hybrid Assembly of Korean Phytophthora infestans isolates.</title>
        <authorList>
            <person name="Prokchorchik M."/>
            <person name="Lee Y."/>
            <person name="Seo J."/>
            <person name="Cho J.-H."/>
            <person name="Park Y.-E."/>
            <person name="Jang D.-C."/>
            <person name="Im J.-S."/>
            <person name="Choi J.-G."/>
            <person name="Park H.-J."/>
            <person name="Lee G.-B."/>
            <person name="Lee Y.-G."/>
            <person name="Hong S.-Y."/>
            <person name="Cho K."/>
            <person name="Sohn K.H."/>
        </authorList>
    </citation>
    <scope>NUCLEOTIDE SEQUENCE</scope>
    <source>
        <strain evidence="2">KR_2_A2</strain>
    </source>
</reference>
<evidence type="ECO:0000259" key="1">
    <source>
        <dbReference type="Pfam" id="PF17921"/>
    </source>
</evidence>
<name>A0A8S9V456_PHYIN</name>
<dbReference type="Proteomes" id="UP000704712">
    <property type="component" value="Unassembled WGS sequence"/>
</dbReference>
<evidence type="ECO:0000313" key="3">
    <source>
        <dbReference type="Proteomes" id="UP000704712"/>
    </source>
</evidence>
<dbReference type="EMBL" id="JAACNO010000412">
    <property type="protein sequence ID" value="KAF4147750.1"/>
    <property type="molecule type" value="Genomic_DNA"/>
</dbReference>
<sequence>MGSSLITICGIRLERLPLSPQLEESFVWPTHQEILAAQKEAVPPSGVSQPSEDALWTDDHGKVWIPDVATSLQVRVCVVGHFDIAGHRGILVTQQQIGERFFWTGMRDDIEYFVKKCLHCASTVGGPPQPRLLGEAMHADEPNELIHWDF</sequence>
<organism evidence="2 3">
    <name type="scientific">Phytophthora infestans</name>
    <name type="common">Potato late blight agent</name>
    <name type="synonym">Botrytis infestans</name>
    <dbReference type="NCBI Taxonomy" id="4787"/>
    <lineage>
        <taxon>Eukaryota</taxon>
        <taxon>Sar</taxon>
        <taxon>Stramenopiles</taxon>
        <taxon>Oomycota</taxon>
        <taxon>Peronosporomycetes</taxon>
        <taxon>Peronosporales</taxon>
        <taxon>Peronosporaceae</taxon>
        <taxon>Phytophthora</taxon>
    </lineage>
</organism>